<feature type="signal peptide" evidence="2">
    <location>
        <begin position="1"/>
        <end position="23"/>
    </location>
</feature>
<sequence length="225" mass="22993">MKRLTLKSTVAAIAITSAAAAWAQTDLNADAQANVTADTEATSTIDKALEDTGDALKNTANEVGNAVEDTSEAVAETAEETYDAATDTAQSAAEQTDAEVNAEATTEAQTGTANADAGATTETEMVDGFSGMTVADVVGQRVIEANGEDVGTVNHVIENGGETEVVIGMGGFLGIGRHDVAVPLEQLTQGADGTLQLSGTTQEELKLMPEVDLNAVTTLSDDQSI</sequence>
<accession>A0ABW2B6K5</accession>
<keyword evidence="2" id="KW-0732">Signal</keyword>
<organism evidence="5 6">
    <name type="scientific">Sulfitobacter porphyrae</name>
    <dbReference type="NCBI Taxonomy" id="1246864"/>
    <lineage>
        <taxon>Bacteria</taxon>
        <taxon>Pseudomonadati</taxon>
        <taxon>Pseudomonadota</taxon>
        <taxon>Alphaproteobacteria</taxon>
        <taxon>Rhodobacterales</taxon>
        <taxon>Roseobacteraceae</taxon>
        <taxon>Sulfitobacter</taxon>
    </lineage>
</organism>
<evidence type="ECO:0000313" key="4">
    <source>
        <dbReference type="EMBL" id="MFC6758307.1"/>
    </source>
</evidence>
<dbReference type="SUPFAM" id="SSF50346">
    <property type="entry name" value="PRC-barrel domain"/>
    <property type="match status" value="1"/>
</dbReference>
<reference evidence="6" key="2">
    <citation type="journal article" date="2019" name="Int. J. Syst. Evol. Microbiol.">
        <title>The Global Catalogue of Microorganisms (GCM) 10K type strain sequencing project: providing services to taxonomists for standard genome sequencing and annotation.</title>
        <authorList>
            <consortium name="The Broad Institute Genomics Platform"/>
            <consortium name="The Broad Institute Genome Sequencing Center for Infectious Disease"/>
            <person name="Wu L."/>
            <person name="Ma J."/>
        </authorList>
    </citation>
    <scope>NUCLEOTIDE SEQUENCE [LARGE SCALE GENOMIC DNA]</scope>
    <source>
        <strain evidence="6">CCUG 66188</strain>
    </source>
</reference>
<proteinExistence type="predicted"/>
<feature type="region of interest" description="Disordered" evidence="1">
    <location>
        <begin position="80"/>
        <end position="119"/>
    </location>
</feature>
<evidence type="ECO:0000313" key="6">
    <source>
        <dbReference type="Proteomes" id="UP001596353"/>
    </source>
</evidence>
<feature type="compositionally biased region" description="Low complexity" evidence="1">
    <location>
        <begin position="101"/>
        <end position="119"/>
    </location>
</feature>
<reference evidence="5" key="1">
    <citation type="journal article" date="2014" name="Int. J. Syst. Evol. Microbiol.">
        <title>Complete genome of a new Firmicutes species belonging to the dominant human colonic microbiota ('Ruminococcus bicirculans') reveals two chromosomes and a selective capacity to utilize plant glucans.</title>
        <authorList>
            <consortium name="NISC Comparative Sequencing Program"/>
            <person name="Wegmann U."/>
            <person name="Louis P."/>
            <person name="Goesmann A."/>
            <person name="Henrissat B."/>
            <person name="Duncan S.H."/>
            <person name="Flint H.J."/>
        </authorList>
    </citation>
    <scope>NUCLEOTIDE SEQUENCE</scope>
    <source>
        <strain evidence="5">NBRC 109054</strain>
    </source>
</reference>
<dbReference type="Proteomes" id="UP001596353">
    <property type="component" value="Unassembled WGS sequence"/>
</dbReference>
<comment type="caution">
    <text evidence="5">The sequence shown here is derived from an EMBL/GenBank/DDBJ whole genome shotgun (WGS) entry which is preliminary data.</text>
</comment>
<keyword evidence="6" id="KW-1185">Reference proteome</keyword>
<feature type="chain" id="PRO_5045033336" evidence="2">
    <location>
        <begin position="24"/>
        <end position="225"/>
    </location>
</feature>
<dbReference type="InterPro" id="IPR027275">
    <property type="entry name" value="PRC-brl_dom"/>
</dbReference>
<dbReference type="Gene3D" id="2.30.30.240">
    <property type="entry name" value="PRC-barrel domain"/>
    <property type="match status" value="1"/>
</dbReference>
<evidence type="ECO:0000256" key="1">
    <source>
        <dbReference type="SAM" id="MobiDB-lite"/>
    </source>
</evidence>
<dbReference type="PANTHER" id="PTHR36505">
    <property type="entry name" value="BLR1072 PROTEIN"/>
    <property type="match status" value="1"/>
</dbReference>
<dbReference type="Pfam" id="PF05239">
    <property type="entry name" value="PRC"/>
    <property type="match status" value="1"/>
</dbReference>
<dbReference type="EMBL" id="JBHSWG010000001">
    <property type="protein sequence ID" value="MFC6758307.1"/>
    <property type="molecule type" value="Genomic_DNA"/>
</dbReference>
<dbReference type="PANTHER" id="PTHR36505:SF1">
    <property type="entry name" value="BLR1072 PROTEIN"/>
    <property type="match status" value="1"/>
</dbReference>
<evidence type="ECO:0000256" key="2">
    <source>
        <dbReference type="SAM" id="SignalP"/>
    </source>
</evidence>
<name>A0ABW2B6K5_9RHOB</name>
<gene>
    <name evidence="4" type="ORF">ACFQFQ_00375</name>
    <name evidence="5" type="ORF">ACFQFQ_20955</name>
</gene>
<evidence type="ECO:0000259" key="3">
    <source>
        <dbReference type="Pfam" id="PF05239"/>
    </source>
</evidence>
<dbReference type="EMBL" id="JBHSWG010000002">
    <property type="protein sequence ID" value="MFC6761355.1"/>
    <property type="molecule type" value="Genomic_DNA"/>
</dbReference>
<dbReference type="InterPro" id="IPR011033">
    <property type="entry name" value="PRC_barrel-like_sf"/>
</dbReference>
<protein>
    <submittedName>
        <fullName evidence="5">PRC-barrel domain-containing protein</fullName>
    </submittedName>
</protein>
<reference evidence="5" key="3">
    <citation type="submission" date="2024-09" db="EMBL/GenBank/DDBJ databases">
        <authorList>
            <person name="Sun Q."/>
            <person name="Mori K."/>
        </authorList>
    </citation>
    <scope>NUCLEOTIDE SEQUENCE</scope>
    <source>
        <strain evidence="5">NBRC 109054</strain>
    </source>
</reference>
<feature type="domain" description="PRC-barrel" evidence="3">
    <location>
        <begin position="133"/>
        <end position="189"/>
    </location>
</feature>
<evidence type="ECO:0000313" key="5">
    <source>
        <dbReference type="EMBL" id="MFC6761355.1"/>
    </source>
</evidence>